<feature type="domain" description="Phospholipase/carboxylesterase/thioesterase" evidence="3">
    <location>
        <begin position="3"/>
        <end position="197"/>
    </location>
</feature>
<evidence type="ECO:0000259" key="3">
    <source>
        <dbReference type="Pfam" id="PF02230"/>
    </source>
</evidence>
<gene>
    <name evidence="4" type="ORF">ACFFF8_18615</name>
</gene>
<dbReference type="Proteomes" id="UP001589858">
    <property type="component" value="Unassembled WGS sequence"/>
</dbReference>
<evidence type="ECO:0000256" key="1">
    <source>
        <dbReference type="ARBA" id="ARBA00006499"/>
    </source>
</evidence>
<dbReference type="Pfam" id="PF02230">
    <property type="entry name" value="Abhydrolase_2"/>
    <property type="match status" value="1"/>
</dbReference>
<dbReference type="InterPro" id="IPR029058">
    <property type="entry name" value="AB_hydrolase_fold"/>
</dbReference>
<evidence type="ECO:0000313" key="5">
    <source>
        <dbReference type="Proteomes" id="UP001589858"/>
    </source>
</evidence>
<dbReference type="GO" id="GO:0016787">
    <property type="term" value="F:hydrolase activity"/>
    <property type="evidence" value="ECO:0007669"/>
    <property type="project" value="UniProtKB-KW"/>
</dbReference>
<protein>
    <submittedName>
        <fullName evidence="4">Alpha/beta hydrolase</fullName>
    </submittedName>
</protein>
<dbReference type="SUPFAM" id="SSF53474">
    <property type="entry name" value="alpha/beta-Hydrolases"/>
    <property type="match status" value="1"/>
</dbReference>
<name>A0ABV6SBH3_9SPHN</name>
<evidence type="ECO:0000256" key="2">
    <source>
        <dbReference type="ARBA" id="ARBA00022801"/>
    </source>
</evidence>
<dbReference type="PANTHER" id="PTHR10655:SF17">
    <property type="entry name" value="LYSOPHOSPHOLIPASE-LIKE PROTEIN 1"/>
    <property type="match status" value="1"/>
</dbReference>
<reference evidence="4 5" key="1">
    <citation type="submission" date="2024-09" db="EMBL/GenBank/DDBJ databases">
        <authorList>
            <person name="Sun Q."/>
            <person name="Mori K."/>
        </authorList>
    </citation>
    <scope>NUCLEOTIDE SEQUENCE [LARGE SCALE GENOMIC DNA]</scope>
    <source>
        <strain evidence="4 5">CICC 11035S</strain>
    </source>
</reference>
<proteinExistence type="inferred from homology"/>
<dbReference type="PANTHER" id="PTHR10655">
    <property type="entry name" value="LYSOPHOSPHOLIPASE-RELATED"/>
    <property type="match status" value="1"/>
</dbReference>
<keyword evidence="2 4" id="KW-0378">Hydrolase</keyword>
<accession>A0ABV6SBH3</accession>
<dbReference type="InterPro" id="IPR050565">
    <property type="entry name" value="LYPA1-2/EST-like"/>
</dbReference>
<dbReference type="EMBL" id="JBHLTM010000075">
    <property type="protein sequence ID" value="MFC0686602.1"/>
    <property type="molecule type" value="Genomic_DNA"/>
</dbReference>
<comment type="caution">
    <text evidence="4">The sequence shown here is derived from an EMBL/GenBank/DDBJ whole genome shotgun (WGS) entry which is preliminary data.</text>
</comment>
<dbReference type="RefSeq" id="WP_267218405.1">
    <property type="nucleotide sequence ID" value="NZ_JAPCWC010000001.1"/>
</dbReference>
<organism evidence="4 5">
    <name type="scientific">Novosphingobium clariflavum</name>
    <dbReference type="NCBI Taxonomy" id="2029884"/>
    <lineage>
        <taxon>Bacteria</taxon>
        <taxon>Pseudomonadati</taxon>
        <taxon>Pseudomonadota</taxon>
        <taxon>Alphaproteobacteria</taxon>
        <taxon>Sphingomonadales</taxon>
        <taxon>Sphingomonadaceae</taxon>
        <taxon>Novosphingobium</taxon>
    </lineage>
</organism>
<dbReference type="Gene3D" id="3.40.50.1820">
    <property type="entry name" value="alpha/beta hydrolase"/>
    <property type="match status" value="1"/>
</dbReference>
<dbReference type="InterPro" id="IPR003140">
    <property type="entry name" value="PLipase/COase/thioEstase"/>
</dbReference>
<evidence type="ECO:0000313" key="4">
    <source>
        <dbReference type="EMBL" id="MFC0686602.1"/>
    </source>
</evidence>
<comment type="similarity">
    <text evidence="1">Belongs to the AB hydrolase superfamily. AB hydrolase 2 family.</text>
</comment>
<sequence length="204" mass="20624">MSTSLVILLHGVGSNGADLAGLGQLWRQQLPEARFVSPDAPFAFDGGGAGRQWFSLAGVTADNRPARVEAARAAFDGVIAPIVAAQGFEDRLDRVALVGFSQGTIMALDAVVSGRWPVAALLGYSGRLASPGPLEPSPQTRVALIHGGSDPVIPPAETTDAAARLSALGIAADSTILPGLGHTISREGAEIGAAFLAAALAPTG</sequence>
<keyword evidence="5" id="KW-1185">Reference proteome</keyword>